<name>A0A7S1EU47_9RHOD</name>
<proteinExistence type="inferred from homology"/>
<dbReference type="PANTHER" id="PTHR13019:SF7">
    <property type="entry name" value="GOLGI APPARATUS MEMBRANE PROTEIN TVP23"/>
    <property type="match status" value="1"/>
</dbReference>
<protein>
    <recommendedName>
        <fullName evidence="6">Golgi apparatus membrane protein TVP23 homolog</fullName>
    </recommendedName>
</protein>
<feature type="compositionally biased region" description="Low complexity" evidence="7">
    <location>
        <begin position="1"/>
        <end position="13"/>
    </location>
</feature>
<accession>A0A7S1EU47</accession>
<keyword evidence="5 6" id="KW-0472">Membrane</keyword>
<dbReference type="PANTHER" id="PTHR13019">
    <property type="entry name" value="GOLGI APPARATUS MEMBRANE PROTEIN TVP23"/>
    <property type="match status" value="1"/>
</dbReference>
<feature type="transmembrane region" description="Helical" evidence="6">
    <location>
        <begin position="77"/>
        <end position="96"/>
    </location>
</feature>
<keyword evidence="3 6" id="KW-0812">Transmembrane</keyword>
<evidence type="ECO:0000313" key="8">
    <source>
        <dbReference type="EMBL" id="CAD8824814.1"/>
    </source>
</evidence>
<dbReference type="Pfam" id="PF05832">
    <property type="entry name" value="DUF846"/>
    <property type="match status" value="1"/>
</dbReference>
<sequence>MSSAKSSGAAGDSFYEDDGLPSERPPIPPGTDHIGANEGMVTAVFRASSHPTVAVFHVFFKICAITSYLLLGLFTHSFVFQFVITVTMLAFDFWTVKNVSGRLMVGLRWWSDVNEDGSTSWRFETLEDPASVSTADHRIFWWSMYVTPIVWVTLGVVSVLKFNLSWLIVVFIALVLTGANLWGYMQCDKEAQKRIQNAVGNTFLHAALNRFMPFSGN</sequence>
<dbReference type="GO" id="GO:0009306">
    <property type="term" value="P:protein secretion"/>
    <property type="evidence" value="ECO:0007669"/>
    <property type="project" value="TreeGrafter"/>
</dbReference>
<comment type="similarity">
    <text evidence="2 6">Belongs to the TVP23 family.</text>
</comment>
<dbReference type="EMBL" id="HBFP01012765">
    <property type="protein sequence ID" value="CAD8824814.1"/>
    <property type="molecule type" value="Transcribed_RNA"/>
</dbReference>
<reference evidence="8" key="1">
    <citation type="submission" date="2021-01" db="EMBL/GenBank/DDBJ databases">
        <authorList>
            <person name="Corre E."/>
            <person name="Pelletier E."/>
            <person name="Niang G."/>
            <person name="Scheremetjew M."/>
            <person name="Finn R."/>
            <person name="Kale V."/>
            <person name="Holt S."/>
            <person name="Cochrane G."/>
            <person name="Meng A."/>
            <person name="Brown T."/>
            <person name="Cohen L."/>
        </authorList>
    </citation>
    <scope>NUCLEOTIDE SEQUENCE</scope>
    <source>
        <strain evidence="8">CCMP3278</strain>
    </source>
</reference>
<evidence type="ECO:0000256" key="4">
    <source>
        <dbReference type="ARBA" id="ARBA00022989"/>
    </source>
</evidence>
<evidence type="ECO:0000256" key="3">
    <source>
        <dbReference type="ARBA" id="ARBA00022692"/>
    </source>
</evidence>
<organism evidence="8">
    <name type="scientific">Timspurckia oligopyrenoides</name>
    <dbReference type="NCBI Taxonomy" id="708627"/>
    <lineage>
        <taxon>Eukaryota</taxon>
        <taxon>Rhodophyta</taxon>
        <taxon>Bangiophyceae</taxon>
        <taxon>Porphyridiales</taxon>
        <taxon>Porphyridiaceae</taxon>
        <taxon>Timspurckia</taxon>
    </lineage>
</organism>
<feature type="region of interest" description="Disordered" evidence="7">
    <location>
        <begin position="1"/>
        <end position="33"/>
    </location>
</feature>
<evidence type="ECO:0000256" key="5">
    <source>
        <dbReference type="ARBA" id="ARBA00023136"/>
    </source>
</evidence>
<dbReference type="GO" id="GO:0000139">
    <property type="term" value="C:Golgi membrane"/>
    <property type="evidence" value="ECO:0007669"/>
    <property type="project" value="TreeGrafter"/>
</dbReference>
<feature type="transmembrane region" description="Helical" evidence="6">
    <location>
        <begin position="166"/>
        <end position="185"/>
    </location>
</feature>
<dbReference type="GO" id="GO:0016192">
    <property type="term" value="P:vesicle-mediated transport"/>
    <property type="evidence" value="ECO:0007669"/>
    <property type="project" value="TreeGrafter"/>
</dbReference>
<comment type="subcellular location">
    <subcellularLocation>
        <location evidence="1 6">Membrane</location>
        <topology evidence="1 6">Multi-pass membrane protein</topology>
    </subcellularLocation>
</comment>
<feature type="transmembrane region" description="Helical" evidence="6">
    <location>
        <begin position="139"/>
        <end position="160"/>
    </location>
</feature>
<evidence type="ECO:0000256" key="7">
    <source>
        <dbReference type="SAM" id="MobiDB-lite"/>
    </source>
</evidence>
<evidence type="ECO:0000256" key="2">
    <source>
        <dbReference type="ARBA" id="ARBA00005467"/>
    </source>
</evidence>
<dbReference type="InterPro" id="IPR008564">
    <property type="entry name" value="TVP23-like"/>
</dbReference>
<keyword evidence="4 6" id="KW-1133">Transmembrane helix</keyword>
<evidence type="ECO:0000256" key="1">
    <source>
        <dbReference type="ARBA" id="ARBA00004141"/>
    </source>
</evidence>
<dbReference type="AlphaFoldDB" id="A0A7S1EU47"/>
<evidence type="ECO:0000256" key="6">
    <source>
        <dbReference type="RuleBase" id="RU361206"/>
    </source>
</evidence>
<gene>
    <name evidence="8" type="ORF">TOLI1172_LOCUS9213</name>
</gene>